<feature type="non-terminal residue" evidence="1">
    <location>
        <position position="249"/>
    </location>
</feature>
<evidence type="ECO:0000313" key="1">
    <source>
        <dbReference type="EMBL" id="GAH87415.1"/>
    </source>
</evidence>
<name>X1K159_9ZZZZ</name>
<dbReference type="EMBL" id="BARU01037374">
    <property type="protein sequence ID" value="GAH87415.1"/>
    <property type="molecule type" value="Genomic_DNA"/>
</dbReference>
<reference evidence="1" key="1">
    <citation type="journal article" date="2014" name="Front. Microbiol.">
        <title>High frequency of phylogenetically diverse reductive dehalogenase-homologous genes in deep subseafloor sedimentary metagenomes.</title>
        <authorList>
            <person name="Kawai M."/>
            <person name="Futagami T."/>
            <person name="Toyoda A."/>
            <person name="Takaki Y."/>
            <person name="Nishi S."/>
            <person name="Hori S."/>
            <person name="Arai W."/>
            <person name="Tsubouchi T."/>
            <person name="Morono Y."/>
            <person name="Uchiyama I."/>
            <person name="Ito T."/>
            <person name="Fujiyama A."/>
            <person name="Inagaki F."/>
            <person name="Takami H."/>
        </authorList>
    </citation>
    <scope>NUCLEOTIDE SEQUENCE</scope>
    <source>
        <strain evidence="1">Expedition CK06-06</strain>
    </source>
</reference>
<sequence length="249" mass="28590">LMFRTAYEAKGLLPAKRDPFASPAERCAYLIRNYEYKFPPKIQAQRKWPHFPLTAPWPILTMLAVNNQPLREREERWVAFRDKGEFQKYGEFIGSVAQQHDMQSARRLRPHPFTYHTIQMMLKDGGVCGTMAAISSRSHNTLGIPASQAIQPGHCAVVAFRYDPKSKTYSCKGHQYATGGDEKTTPFTPWFREDLVQRTGRKNGISISFRQRKPMVYHQSVAWAVNYGMRSYLDSTLAHAVFRLLAESD</sequence>
<organism evidence="1">
    <name type="scientific">marine sediment metagenome</name>
    <dbReference type="NCBI Taxonomy" id="412755"/>
    <lineage>
        <taxon>unclassified sequences</taxon>
        <taxon>metagenomes</taxon>
        <taxon>ecological metagenomes</taxon>
    </lineage>
</organism>
<accession>X1K159</accession>
<protein>
    <submittedName>
        <fullName evidence="1">Uncharacterized protein</fullName>
    </submittedName>
</protein>
<comment type="caution">
    <text evidence="1">The sequence shown here is derived from an EMBL/GenBank/DDBJ whole genome shotgun (WGS) entry which is preliminary data.</text>
</comment>
<dbReference type="AlphaFoldDB" id="X1K159"/>
<proteinExistence type="predicted"/>
<gene>
    <name evidence="1" type="ORF">S03H2_58253</name>
</gene>
<feature type="non-terminal residue" evidence="1">
    <location>
        <position position="1"/>
    </location>
</feature>